<accession>A0A6P4XXF9</accession>
<organism evidence="2 3">
    <name type="scientific">Branchiostoma belcheri</name>
    <name type="common">Amphioxus</name>
    <dbReference type="NCBI Taxonomy" id="7741"/>
    <lineage>
        <taxon>Eukaryota</taxon>
        <taxon>Metazoa</taxon>
        <taxon>Chordata</taxon>
        <taxon>Cephalochordata</taxon>
        <taxon>Leptocardii</taxon>
        <taxon>Amphioxiformes</taxon>
        <taxon>Branchiostomatidae</taxon>
        <taxon>Branchiostoma</taxon>
    </lineage>
</organism>
<feature type="region of interest" description="Disordered" evidence="1">
    <location>
        <begin position="1"/>
        <end position="31"/>
    </location>
</feature>
<dbReference type="GeneID" id="109467714"/>
<proteinExistence type="predicted"/>
<evidence type="ECO:0000313" key="2">
    <source>
        <dbReference type="Proteomes" id="UP000515135"/>
    </source>
</evidence>
<sequence>MPDKQQSKRRRRRTTEKSLGQESEVDNMESTQVSMSAISAQLREFAAKTSASFEKLNVAICTLSDDMKSLREEVVSVKQSVSFAHEEIGELKKETTSSIAKLEKRVNELEGKLLLSELYSKKQNLLFWGITVEKEENVIEKVYKFMEEKLGMQNVRGIHLVNVHRLPKMRGNPIICKFVSMLDRDKVLKHAYGLPPKSGVGVSVHLPVPIQKAKEQFRDAFRDAKTKDLKPKFKIDGVTVYLCIAGGAMFKTPEEYFNLPS</sequence>
<name>A0A6P4XXF9_BRABE</name>
<evidence type="ECO:0000313" key="3">
    <source>
        <dbReference type="RefSeq" id="XP_019621320.1"/>
    </source>
</evidence>
<dbReference type="KEGG" id="bbel:109467714"/>
<dbReference type="OrthoDB" id="9998463at2759"/>
<gene>
    <name evidence="3" type="primary">LOC109467714</name>
</gene>
<reference evidence="3" key="1">
    <citation type="submission" date="2025-08" db="UniProtKB">
        <authorList>
            <consortium name="RefSeq"/>
        </authorList>
    </citation>
    <scope>IDENTIFICATION</scope>
    <source>
        <tissue evidence="3">Gonad</tissue>
    </source>
</reference>
<dbReference type="Proteomes" id="UP000515135">
    <property type="component" value="Unplaced"/>
</dbReference>
<dbReference type="AlphaFoldDB" id="A0A6P4XXF9"/>
<evidence type="ECO:0000256" key="1">
    <source>
        <dbReference type="SAM" id="MobiDB-lite"/>
    </source>
</evidence>
<dbReference type="Gene3D" id="3.30.70.1820">
    <property type="entry name" value="L1 transposable element, RRM domain"/>
    <property type="match status" value="1"/>
</dbReference>
<protein>
    <submittedName>
        <fullName evidence="3">Uncharacterized protein LOC109467714</fullName>
    </submittedName>
</protein>
<keyword evidence="2" id="KW-1185">Reference proteome</keyword>
<dbReference type="RefSeq" id="XP_019621320.1">
    <property type="nucleotide sequence ID" value="XM_019765761.1"/>
</dbReference>